<dbReference type="Proteomes" id="UP000586947">
    <property type="component" value="Unassembled WGS sequence"/>
</dbReference>
<sequence>MKFFFPDSQDQVDPTFDFLTEERDPFRVRQRDDLYAHEVLKPPPFNGLLVSKAIVDGTAGSSTGKYTGPQRHRLYRQGARQFFRLNNGSTPLKIMGDCGAFSYVGEENPPYSVEEVVSFYEGCGFDYGISVDHVIFQYEPKIVHTDDAAAEWVRRQEITLDLASDFWRRCSASDVHFIPLGVAQGWSPESYAHAVKELQRIGYRRIALGGMVPLKTNEILACLQRIDDVRESDTELHLLGISRCEQIRTFADHGVTSFDSTSPFRQAFKDDRDNYYAPDRTYVALRVPQVDGNAKLKARIRSGEIGQGQAMLLERSALARLRQFDKDEVGVDAALEALAEYSAVWDRKADRTSQYRDTLESRPWRACDCTICASVGIEVIIFRGAERNKRRGFHNLHVFGQRVRRQLGEDDRD</sequence>
<dbReference type="NCBIfam" id="NF041059">
    <property type="entry name" value="DpdA"/>
    <property type="match status" value="1"/>
</dbReference>
<dbReference type="RefSeq" id="WP_184181803.1">
    <property type="nucleotide sequence ID" value="NZ_BMNF01000001.1"/>
</dbReference>
<dbReference type="Gene3D" id="3.20.20.105">
    <property type="entry name" value="Queuine tRNA-ribosyltransferase-like"/>
    <property type="match status" value="1"/>
</dbReference>
<gene>
    <name evidence="1" type="ORF">HNR20_003804</name>
</gene>
<dbReference type="AlphaFoldDB" id="A0A840W508"/>
<protein>
    <recommendedName>
        <fullName evidence="3">Queuine/other tRNA-ribosyltransferase</fullName>
    </recommendedName>
</protein>
<dbReference type="InterPro" id="IPR053537">
    <property type="entry name" value="DNA-guanine_TGase"/>
</dbReference>
<accession>A0A840W508</accession>
<evidence type="ECO:0008006" key="3">
    <source>
        <dbReference type="Google" id="ProtNLM"/>
    </source>
</evidence>
<reference evidence="1 2" key="1">
    <citation type="submission" date="2020-08" db="EMBL/GenBank/DDBJ databases">
        <title>Sequencing the genomes of 1000 actinobacteria strains.</title>
        <authorList>
            <person name="Klenk H.-P."/>
        </authorList>
    </citation>
    <scope>NUCLEOTIDE SEQUENCE [LARGE SCALE GENOMIC DNA]</scope>
    <source>
        <strain evidence="1 2">DSM 103125</strain>
    </source>
</reference>
<evidence type="ECO:0000313" key="2">
    <source>
        <dbReference type="Proteomes" id="UP000586947"/>
    </source>
</evidence>
<keyword evidence="2" id="KW-1185">Reference proteome</keyword>
<dbReference type="SUPFAM" id="SSF51713">
    <property type="entry name" value="tRNA-guanine transglycosylase"/>
    <property type="match status" value="1"/>
</dbReference>
<proteinExistence type="predicted"/>
<dbReference type="InterPro" id="IPR036511">
    <property type="entry name" value="TGT-like_sf"/>
</dbReference>
<dbReference type="GO" id="GO:0006400">
    <property type="term" value="P:tRNA modification"/>
    <property type="evidence" value="ECO:0007669"/>
    <property type="project" value="InterPro"/>
</dbReference>
<comment type="caution">
    <text evidence="1">The sequence shown here is derived from an EMBL/GenBank/DDBJ whole genome shotgun (WGS) entry which is preliminary data.</text>
</comment>
<dbReference type="EMBL" id="JACHDP010000001">
    <property type="protein sequence ID" value="MBB5479299.1"/>
    <property type="molecule type" value="Genomic_DNA"/>
</dbReference>
<organism evidence="1 2">
    <name type="scientific">Micromonospora parathelypteridis</name>
    <dbReference type="NCBI Taxonomy" id="1839617"/>
    <lineage>
        <taxon>Bacteria</taxon>
        <taxon>Bacillati</taxon>
        <taxon>Actinomycetota</taxon>
        <taxon>Actinomycetes</taxon>
        <taxon>Micromonosporales</taxon>
        <taxon>Micromonosporaceae</taxon>
        <taxon>Micromonospora</taxon>
    </lineage>
</organism>
<name>A0A840W508_9ACTN</name>
<evidence type="ECO:0000313" key="1">
    <source>
        <dbReference type="EMBL" id="MBB5479299.1"/>
    </source>
</evidence>